<dbReference type="Proteomes" id="UP000325122">
    <property type="component" value="Unassembled WGS sequence"/>
</dbReference>
<comment type="caution">
    <text evidence="2">The sequence shown here is derived from an EMBL/GenBank/DDBJ whole genome shotgun (WGS) entry which is preliminary data.</text>
</comment>
<dbReference type="RefSeq" id="WP_150021656.1">
    <property type="nucleotide sequence ID" value="NZ_VWOJ01000001.1"/>
</dbReference>
<reference evidence="2 3" key="1">
    <citation type="submission" date="2019-09" db="EMBL/GenBank/DDBJ databases">
        <authorList>
            <person name="Kevbrin V."/>
            <person name="Grouzdev D.S."/>
        </authorList>
    </citation>
    <scope>NUCLEOTIDE SEQUENCE [LARGE SCALE GENOMIC DNA]</scope>
    <source>
        <strain evidence="2 3">G-192</strain>
    </source>
</reference>
<sequence>MEWLLIGLGVALVLEGVCYAAAPGAMQRMAALIGEARPSHLRTAGLFAVAVGVFIVALVTGRA</sequence>
<dbReference type="AlphaFoldDB" id="A0A5M6ZKY6"/>
<feature type="transmembrane region" description="Helical" evidence="1">
    <location>
        <begin position="44"/>
        <end position="61"/>
    </location>
</feature>
<evidence type="ECO:0000313" key="3">
    <source>
        <dbReference type="Proteomes" id="UP000325122"/>
    </source>
</evidence>
<keyword evidence="1" id="KW-1133">Transmembrane helix</keyword>
<keyword evidence="1" id="KW-0812">Transmembrane</keyword>
<accession>A0A5M6ZKY6</accession>
<protein>
    <submittedName>
        <fullName evidence="2">DUF2065 domain-containing protein</fullName>
    </submittedName>
</protein>
<dbReference type="EMBL" id="VWOJ01000001">
    <property type="protein sequence ID" value="KAA5804625.1"/>
    <property type="molecule type" value="Genomic_DNA"/>
</dbReference>
<dbReference type="InterPro" id="IPR019201">
    <property type="entry name" value="DUF2065"/>
</dbReference>
<evidence type="ECO:0000313" key="2">
    <source>
        <dbReference type="EMBL" id="KAA5804625.1"/>
    </source>
</evidence>
<organism evidence="2 3">
    <name type="scientific">Alkalicaulis satelles</name>
    <dbReference type="NCBI Taxonomy" id="2609175"/>
    <lineage>
        <taxon>Bacteria</taxon>
        <taxon>Pseudomonadati</taxon>
        <taxon>Pseudomonadota</taxon>
        <taxon>Alphaproteobacteria</taxon>
        <taxon>Maricaulales</taxon>
        <taxon>Maricaulaceae</taxon>
        <taxon>Alkalicaulis</taxon>
    </lineage>
</organism>
<keyword evidence="3" id="KW-1185">Reference proteome</keyword>
<dbReference type="Pfam" id="PF09838">
    <property type="entry name" value="DUF2065"/>
    <property type="match status" value="1"/>
</dbReference>
<keyword evidence="1" id="KW-0472">Membrane</keyword>
<name>A0A5M6ZKY6_9PROT</name>
<gene>
    <name evidence="2" type="ORF">F1654_01045</name>
</gene>
<evidence type="ECO:0000256" key="1">
    <source>
        <dbReference type="SAM" id="Phobius"/>
    </source>
</evidence>
<proteinExistence type="predicted"/>